<evidence type="ECO:0000259" key="1">
    <source>
        <dbReference type="Pfam" id="PF14529"/>
    </source>
</evidence>
<dbReference type="Proteomes" id="UP000079169">
    <property type="component" value="Unplaced"/>
</dbReference>
<proteinExistence type="predicted"/>
<accession>A0A3Q0IRJ4</accession>
<dbReference type="Pfam" id="PF14529">
    <property type="entry name" value="Exo_endo_phos_2"/>
    <property type="match status" value="1"/>
</dbReference>
<protein>
    <submittedName>
        <fullName evidence="3">Uncharacterized protein LOC113467113</fullName>
    </submittedName>
</protein>
<dbReference type="SUPFAM" id="SSF56219">
    <property type="entry name" value="DNase I-like"/>
    <property type="match status" value="1"/>
</dbReference>
<dbReference type="KEGG" id="dci:113467113"/>
<evidence type="ECO:0000313" key="3">
    <source>
        <dbReference type="RefSeq" id="XP_026678914.1"/>
    </source>
</evidence>
<evidence type="ECO:0000313" key="2">
    <source>
        <dbReference type="Proteomes" id="UP000079169"/>
    </source>
</evidence>
<dbReference type="PaxDb" id="121845-A0A3Q0IRJ4"/>
<sequence length="269" mass="30593">MVQKQTISFIQVNLQHCKAASDVLNKIFTCTKTQIALIQEPYVYGGHIRRLSTREGRIVYCKDNETPRAAILVKSSIHYSPIPRFTSRDLVAIEADIPTARGVQAVVLASAYFPGDMDHTPPEAVQQLVQYCTTRRKNFIIGCDANAHHTVWGSSDINKREPSLSDHRHIRFNLEIEGSHVEETRVPKLTDWRLYQCLAKSKIEELESNIDNVDDLERVSSNLNEALITAYESSCPLKRKIATRKVPWWNNELDKLRKLTRHGGTSVKA</sequence>
<feature type="domain" description="Endonuclease/exonuclease/phosphatase" evidence="1">
    <location>
        <begin position="108"/>
        <end position="166"/>
    </location>
</feature>
<organism evidence="2 3">
    <name type="scientific">Diaphorina citri</name>
    <name type="common">Asian citrus psyllid</name>
    <dbReference type="NCBI Taxonomy" id="121845"/>
    <lineage>
        <taxon>Eukaryota</taxon>
        <taxon>Metazoa</taxon>
        <taxon>Ecdysozoa</taxon>
        <taxon>Arthropoda</taxon>
        <taxon>Hexapoda</taxon>
        <taxon>Insecta</taxon>
        <taxon>Pterygota</taxon>
        <taxon>Neoptera</taxon>
        <taxon>Paraneoptera</taxon>
        <taxon>Hemiptera</taxon>
        <taxon>Sternorrhyncha</taxon>
        <taxon>Psylloidea</taxon>
        <taxon>Psyllidae</taxon>
        <taxon>Diaphorininae</taxon>
        <taxon>Diaphorina</taxon>
    </lineage>
</organism>
<dbReference type="PANTHER" id="PTHR33273:SF4">
    <property type="entry name" value="ENDONUCLEASE_EXONUCLEASE_PHOSPHATASE DOMAIN-CONTAINING PROTEIN"/>
    <property type="match status" value="1"/>
</dbReference>
<keyword evidence="2" id="KW-1185">Reference proteome</keyword>
<dbReference type="AlphaFoldDB" id="A0A3Q0IRJ4"/>
<dbReference type="InterPro" id="IPR036691">
    <property type="entry name" value="Endo/exonu/phosph_ase_sf"/>
</dbReference>
<dbReference type="GeneID" id="113467113"/>
<name>A0A3Q0IRJ4_DIACI</name>
<dbReference type="PANTHER" id="PTHR33273">
    <property type="entry name" value="DOMAIN-CONTAINING PROTEIN, PUTATIVE-RELATED"/>
    <property type="match status" value="1"/>
</dbReference>
<dbReference type="RefSeq" id="XP_026678914.1">
    <property type="nucleotide sequence ID" value="XM_026823113.1"/>
</dbReference>
<reference evidence="3" key="1">
    <citation type="submission" date="2025-08" db="UniProtKB">
        <authorList>
            <consortium name="RefSeq"/>
        </authorList>
    </citation>
    <scope>IDENTIFICATION</scope>
</reference>
<gene>
    <name evidence="3" type="primary">LOC113467113</name>
</gene>
<dbReference type="Gene3D" id="3.60.10.10">
    <property type="entry name" value="Endonuclease/exonuclease/phosphatase"/>
    <property type="match status" value="1"/>
</dbReference>
<dbReference type="GO" id="GO:0003824">
    <property type="term" value="F:catalytic activity"/>
    <property type="evidence" value="ECO:0007669"/>
    <property type="project" value="InterPro"/>
</dbReference>
<dbReference type="InterPro" id="IPR005135">
    <property type="entry name" value="Endo/exonuclease/phosphatase"/>
</dbReference>